<dbReference type="HOGENOM" id="CLU_3198890_0_0_7"/>
<accession>F3YW90</accession>
<name>F3YW90_DESAF</name>
<reference evidence="2 3" key="1">
    <citation type="journal article" date="2011" name="J. Bacteriol.">
        <title>Genome sequence of the mercury-methylating and pleomorphic Desulfovibrio africanus Strain Walvis Bay.</title>
        <authorList>
            <person name="Brown S.D."/>
            <person name="Wall J.D."/>
            <person name="Kucken A.M."/>
            <person name="Gilmour C.C."/>
            <person name="Podar M."/>
            <person name="Brandt C.C."/>
            <person name="Teshima H."/>
            <person name="Detter J.C."/>
            <person name="Han C.S."/>
            <person name="Land M.L."/>
            <person name="Lucas S."/>
            <person name="Han J."/>
            <person name="Pennacchio L."/>
            <person name="Nolan M."/>
            <person name="Pitluck S."/>
            <person name="Woyke T."/>
            <person name="Goodwin L."/>
            <person name="Palumbo A.V."/>
            <person name="Elias D.A."/>
        </authorList>
    </citation>
    <scope>NUCLEOTIDE SEQUENCE [LARGE SCALE GENOMIC DNA]</scope>
    <source>
        <strain evidence="2 3">Walvis Bay</strain>
    </source>
</reference>
<dbReference type="AlphaFoldDB" id="F3YW90"/>
<dbReference type="KEGG" id="daf:Desaf_0842"/>
<sequence length="45" mass="4914">MEAAGRFGIEARMSEQRHEAKAIAGIGSANLDRRSPPAYEPNGWD</sequence>
<keyword evidence="3" id="KW-1185">Reference proteome</keyword>
<evidence type="ECO:0000313" key="2">
    <source>
        <dbReference type="EMBL" id="EGJ49193.1"/>
    </source>
</evidence>
<evidence type="ECO:0000313" key="3">
    <source>
        <dbReference type="Proteomes" id="UP000007844"/>
    </source>
</evidence>
<protein>
    <submittedName>
        <fullName evidence="2">Uncharacterized protein</fullName>
    </submittedName>
</protein>
<evidence type="ECO:0000256" key="1">
    <source>
        <dbReference type="SAM" id="MobiDB-lite"/>
    </source>
</evidence>
<gene>
    <name evidence="2" type="ORF">Desaf_0842</name>
</gene>
<dbReference type="EMBL" id="CP003221">
    <property type="protein sequence ID" value="EGJ49193.1"/>
    <property type="molecule type" value="Genomic_DNA"/>
</dbReference>
<dbReference type="Proteomes" id="UP000007844">
    <property type="component" value="Chromosome"/>
</dbReference>
<proteinExistence type="predicted"/>
<feature type="region of interest" description="Disordered" evidence="1">
    <location>
        <begin position="24"/>
        <end position="45"/>
    </location>
</feature>
<organism evidence="2 3">
    <name type="scientific">Desulfocurvibacter africanus subsp. africanus str. Walvis Bay</name>
    <dbReference type="NCBI Taxonomy" id="690850"/>
    <lineage>
        <taxon>Bacteria</taxon>
        <taxon>Pseudomonadati</taxon>
        <taxon>Thermodesulfobacteriota</taxon>
        <taxon>Desulfovibrionia</taxon>
        <taxon>Desulfovibrionales</taxon>
        <taxon>Desulfovibrionaceae</taxon>
        <taxon>Desulfocurvibacter</taxon>
    </lineage>
</organism>